<dbReference type="InterPro" id="IPR038607">
    <property type="entry name" value="PhoD-like_sf"/>
</dbReference>
<evidence type="ECO:0000259" key="1">
    <source>
        <dbReference type="Pfam" id="PF19050"/>
    </source>
</evidence>
<proteinExistence type="predicted"/>
<reference evidence="2" key="1">
    <citation type="submission" date="2021-02" db="EMBL/GenBank/DDBJ databases">
        <authorList>
            <person name="Nowell W R."/>
        </authorList>
    </citation>
    <scope>NUCLEOTIDE SEQUENCE</scope>
</reference>
<feature type="domain" description="PhoD-like phosphatase" evidence="1">
    <location>
        <begin position="57"/>
        <end position="193"/>
    </location>
</feature>
<evidence type="ECO:0000313" key="2">
    <source>
        <dbReference type="EMBL" id="CAF1439623.1"/>
    </source>
</evidence>
<dbReference type="PANTHER" id="PTHR46689">
    <property type="entry name" value="MEMBRANE PROTEIN, PUTATIVE-RELATED"/>
    <property type="match status" value="1"/>
</dbReference>
<dbReference type="InterPro" id="IPR043904">
    <property type="entry name" value="PhoD_2-like"/>
</dbReference>
<dbReference type="EMBL" id="CAJNOT010004635">
    <property type="protein sequence ID" value="CAF1439623.1"/>
    <property type="molecule type" value="Genomic_DNA"/>
</dbReference>
<gene>
    <name evidence="3" type="ORF">JBS370_LOCUS16698</name>
    <name evidence="2" type="ORF">ZHD862_LOCUS34757</name>
</gene>
<accession>A0A815NWG1</accession>
<protein>
    <recommendedName>
        <fullName evidence="1">PhoD-like phosphatase domain-containing protein</fullName>
    </recommendedName>
</protein>
<evidence type="ECO:0000313" key="4">
    <source>
        <dbReference type="Proteomes" id="UP000663864"/>
    </source>
</evidence>
<organism evidence="2 4">
    <name type="scientific">Rotaria sordida</name>
    <dbReference type="NCBI Taxonomy" id="392033"/>
    <lineage>
        <taxon>Eukaryota</taxon>
        <taxon>Metazoa</taxon>
        <taxon>Spiralia</taxon>
        <taxon>Gnathifera</taxon>
        <taxon>Rotifera</taxon>
        <taxon>Eurotatoria</taxon>
        <taxon>Bdelloidea</taxon>
        <taxon>Philodinida</taxon>
        <taxon>Philodinidae</taxon>
        <taxon>Rotaria</taxon>
    </lineage>
</organism>
<sequence>MIFEKLNIDLENVQHLIIILAVPFSFARFKVAETLLETWKKWTMKYQNIPFSEHTNSIFGLPEIYDDLLDEWIHEAHIKERNCILSRLQKLAEMKKTRITLFSGDVHCCGIARFRTRNNIPSPIHDSKLIYQIISSAIVNRPPPNFVIRAAHLFSTKLYPITNTEEEIINFFDQAPEYGVKLFFRKLLPNRDWCYFEQCESMDRTPTDSITQDNFLDKNFGPL</sequence>
<dbReference type="Pfam" id="PF19050">
    <property type="entry name" value="PhoD_2"/>
    <property type="match status" value="1"/>
</dbReference>
<dbReference type="EMBL" id="CAJOBD010001700">
    <property type="protein sequence ID" value="CAF3825011.1"/>
    <property type="molecule type" value="Genomic_DNA"/>
</dbReference>
<name>A0A815NWG1_9BILA</name>
<dbReference type="AlphaFoldDB" id="A0A815NWG1"/>
<dbReference type="Proteomes" id="UP000663836">
    <property type="component" value="Unassembled WGS sequence"/>
</dbReference>
<evidence type="ECO:0000313" key="3">
    <source>
        <dbReference type="EMBL" id="CAF3825011.1"/>
    </source>
</evidence>
<dbReference type="Proteomes" id="UP000663864">
    <property type="component" value="Unassembled WGS sequence"/>
</dbReference>
<dbReference type="PANTHER" id="PTHR46689:SF2">
    <property type="entry name" value="WW DOMAIN PROTEIN (AFU_ORTHOLOGUE AFUA_6G06520)"/>
    <property type="match status" value="1"/>
</dbReference>
<dbReference type="Gene3D" id="3.60.21.70">
    <property type="entry name" value="PhoD-like phosphatase"/>
    <property type="match status" value="1"/>
</dbReference>
<comment type="caution">
    <text evidence="2">The sequence shown here is derived from an EMBL/GenBank/DDBJ whole genome shotgun (WGS) entry which is preliminary data.</text>
</comment>
<dbReference type="GO" id="GO:0016020">
    <property type="term" value="C:membrane"/>
    <property type="evidence" value="ECO:0007669"/>
    <property type="project" value="TreeGrafter"/>
</dbReference>